<keyword evidence="1" id="KW-0472">Membrane</keyword>
<comment type="caution">
    <text evidence="2">The sequence shown here is derived from an EMBL/GenBank/DDBJ whole genome shotgun (WGS) entry which is preliminary data.</text>
</comment>
<keyword evidence="3" id="KW-1185">Reference proteome</keyword>
<proteinExistence type="predicted"/>
<feature type="transmembrane region" description="Helical" evidence="1">
    <location>
        <begin position="6"/>
        <end position="24"/>
    </location>
</feature>
<evidence type="ECO:0000313" key="3">
    <source>
        <dbReference type="Proteomes" id="UP001281410"/>
    </source>
</evidence>
<sequence length="54" mass="6091">SREPYFAFGFGAPAFTGVGSWTVFRIKNGFESGYACKIFEIQFGSAIFLKLWEN</sequence>
<keyword evidence="1" id="KW-1133">Transmembrane helix</keyword>
<protein>
    <submittedName>
        <fullName evidence="2">Uncharacterized protein</fullName>
    </submittedName>
</protein>
<dbReference type="EMBL" id="JANJYJ010000010">
    <property type="protein sequence ID" value="KAK3184084.1"/>
    <property type="molecule type" value="Genomic_DNA"/>
</dbReference>
<name>A0AAE0DSA2_9ROSI</name>
<reference evidence="2" key="1">
    <citation type="journal article" date="2023" name="Plant J.">
        <title>Genome sequences and population genomics provide insights into the demographic history, inbreeding, and mutation load of two 'living fossil' tree species of Dipteronia.</title>
        <authorList>
            <person name="Feng Y."/>
            <person name="Comes H.P."/>
            <person name="Chen J."/>
            <person name="Zhu S."/>
            <person name="Lu R."/>
            <person name="Zhang X."/>
            <person name="Li P."/>
            <person name="Qiu J."/>
            <person name="Olsen K.M."/>
            <person name="Qiu Y."/>
        </authorList>
    </citation>
    <scope>NUCLEOTIDE SEQUENCE</scope>
    <source>
        <strain evidence="2">NBL</strain>
    </source>
</reference>
<evidence type="ECO:0000256" key="1">
    <source>
        <dbReference type="SAM" id="Phobius"/>
    </source>
</evidence>
<organism evidence="2 3">
    <name type="scientific">Dipteronia sinensis</name>
    <dbReference type="NCBI Taxonomy" id="43782"/>
    <lineage>
        <taxon>Eukaryota</taxon>
        <taxon>Viridiplantae</taxon>
        <taxon>Streptophyta</taxon>
        <taxon>Embryophyta</taxon>
        <taxon>Tracheophyta</taxon>
        <taxon>Spermatophyta</taxon>
        <taxon>Magnoliopsida</taxon>
        <taxon>eudicotyledons</taxon>
        <taxon>Gunneridae</taxon>
        <taxon>Pentapetalae</taxon>
        <taxon>rosids</taxon>
        <taxon>malvids</taxon>
        <taxon>Sapindales</taxon>
        <taxon>Sapindaceae</taxon>
        <taxon>Hippocastanoideae</taxon>
        <taxon>Acereae</taxon>
        <taxon>Dipteronia</taxon>
    </lineage>
</organism>
<evidence type="ECO:0000313" key="2">
    <source>
        <dbReference type="EMBL" id="KAK3184084.1"/>
    </source>
</evidence>
<feature type="non-terminal residue" evidence="2">
    <location>
        <position position="1"/>
    </location>
</feature>
<keyword evidence="1" id="KW-0812">Transmembrane</keyword>
<gene>
    <name evidence="2" type="ORF">Dsin_031370</name>
</gene>
<dbReference type="Proteomes" id="UP001281410">
    <property type="component" value="Unassembled WGS sequence"/>
</dbReference>
<dbReference type="AlphaFoldDB" id="A0AAE0DSA2"/>
<accession>A0AAE0DSA2</accession>